<feature type="non-terminal residue" evidence="2">
    <location>
        <position position="63"/>
    </location>
</feature>
<accession>A0A1A7X8T2</accession>
<evidence type="ECO:0000313" key="2">
    <source>
        <dbReference type="EMBL" id="SBP14512.1"/>
    </source>
</evidence>
<dbReference type="AlphaFoldDB" id="A0A1A7X8T2"/>
<sequence>EPEGHLMASSPASSVFSVPFTQCCDEDSQPRPVPQQFSSGPDEALLTQGLPFPLPISHQLPAS</sequence>
<keyword evidence="2" id="KW-0675">Receptor</keyword>
<evidence type="ECO:0000256" key="1">
    <source>
        <dbReference type="SAM" id="MobiDB-lite"/>
    </source>
</evidence>
<gene>
    <name evidence="2" type="primary">RARB</name>
</gene>
<organism evidence="2">
    <name type="scientific">Iconisemion striatum</name>
    <dbReference type="NCBI Taxonomy" id="60296"/>
    <lineage>
        <taxon>Eukaryota</taxon>
        <taxon>Metazoa</taxon>
        <taxon>Chordata</taxon>
        <taxon>Craniata</taxon>
        <taxon>Vertebrata</taxon>
        <taxon>Euteleostomi</taxon>
        <taxon>Actinopterygii</taxon>
        <taxon>Neopterygii</taxon>
        <taxon>Teleostei</taxon>
        <taxon>Neoteleostei</taxon>
        <taxon>Acanthomorphata</taxon>
        <taxon>Ovalentaria</taxon>
        <taxon>Atherinomorphae</taxon>
        <taxon>Cyprinodontiformes</taxon>
        <taxon>Nothobranchiidae</taxon>
        <taxon>Iconisemion</taxon>
    </lineage>
</organism>
<dbReference type="EMBL" id="HADW01013112">
    <property type="protein sequence ID" value="SBP14512.1"/>
    <property type="molecule type" value="Transcribed_RNA"/>
</dbReference>
<proteinExistence type="predicted"/>
<reference evidence="2" key="2">
    <citation type="submission" date="2016-06" db="EMBL/GenBank/DDBJ databases">
        <title>The genome of a short-lived fish provides insights into sex chromosome evolution and the genetic control of aging.</title>
        <authorList>
            <person name="Reichwald K."/>
            <person name="Felder M."/>
            <person name="Petzold A."/>
            <person name="Koch P."/>
            <person name="Groth M."/>
            <person name="Platzer M."/>
        </authorList>
    </citation>
    <scope>NUCLEOTIDE SEQUENCE</scope>
    <source>
        <tissue evidence="2">Brain</tissue>
    </source>
</reference>
<feature type="region of interest" description="Disordered" evidence="1">
    <location>
        <begin position="23"/>
        <end position="63"/>
    </location>
</feature>
<reference evidence="2" key="1">
    <citation type="submission" date="2016-05" db="EMBL/GenBank/DDBJ databases">
        <authorList>
            <person name="Lavstsen T."/>
            <person name="Jespersen J.S."/>
        </authorList>
    </citation>
    <scope>NUCLEOTIDE SEQUENCE</scope>
    <source>
        <tissue evidence="2">Brain</tissue>
    </source>
</reference>
<name>A0A1A7X8T2_9TELE</name>
<protein>
    <submittedName>
        <fullName evidence="2">Retinoic acid receptor, beta</fullName>
    </submittedName>
</protein>
<feature type="non-terminal residue" evidence="2">
    <location>
        <position position="1"/>
    </location>
</feature>